<sequence>MTQRNQKNHKSVLLVIDDDRAILESLELHWQHKEIPYRTIFSETVEDALRILAPNPWTWF</sequence>
<dbReference type="EMBL" id="JASVEJ010000039">
    <property type="protein sequence ID" value="MDL5057860.1"/>
    <property type="molecule type" value="Genomic_DNA"/>
</dbReference>
<evidence type="ECO:0000313" key="1">
    <source>
        <dbReference type="EMBL" id="MDL5057860.1"/>
    </source>
</evidence>
<dbReference type="RefSeq" id="WP_286004671.1">
    <property type="nucleotide sequence ID" value="NZ_JASVEJ010000039.1"/>
</dbReference>
<comment type="caution">
    <text evidence="1">The sequence shown here is derived from an EMBL/GenBank/DDBJ whole genome shotgun (WGS) entry which is preliminary data.</text>
</comment>
<gene>
    <name evidence="1" type="ORF">QQ055_10410</name>
</gene>
<reference evidence="1 2" key="1">
    <citation type="submission" date="2023-06" db="EMBL/GenBank/DDBJ databases">
        <title>Whole genome sequence of Oscillatoria calcuttensis NRMC-F 0142.</title>
        <authorList>
            <person name="Shakena Fathima T."/>
            <person name="Muralitharan G."/>
            <person name="Thajuddin N."/>
        </authorList>
    </citation>
    <scope>NUCLEOTIDE SEQUENCE [LARGE SCALE GENOMIC DNA]</scope>
    <source>
        <strain evidence="1 2">NRMC-F 0142</strain>
    </source>
</reference>
<name>A0ABT7M3B5_9CYAN</name>
<keyword evidence="2" id="KW-1185">Reference proteome</keyword>
<evidence type="ECO:0008006" key="3">
    <source>
        <dbReference type="Google" id="ProtNLM"/>
    </source>
</evidence>
<proteinExistence type="predicted"/>
<protein>
    <recommendedName>
        <fullName evidence="3">Response regulatory domain-containing protein</fullName>
    </recommendedName>
</protein>
<organism evidence="1 2">
    <name type="scientific">Geitlerinema calcuttense NRMC-F 0142</name>
    <dbReference type="NCBI Taxonomy" id="2922238"/>
    <lineage>
        <taxon>Bacteria</taxon>
        <taxon>Bacillati</taxon>
        <taxon>Cyanobacteriota</taxon>
        <taxon>Cyanophyceae</taxon>
        <taxon>Geitlerinematales</taxon>
        <taxon>Geitlerinemataceae</taxon>
        <taxon>Geitlerinema</taxon>
    </lineage>
</organism>
<accession>A0ABT7M3B5</accession>
<evidence type="ECO:0000313" key="2">
    <source>
        <dbReference type="Proteomes" id="UP001230986"/>
    </source>
</evidence>
<dbReference type="Proteomes" id="UP001230986">
    <property type="component" value="Unassembled WGS sequence"/>
</dbReference>